<dbReference type="RefSeq" id="WP_006747424.1">
    <property type="nucleotide sequence ID" value="NZ_CP007029.1"/>
</dbReference>
<evidence type="ECO:0000313" key="2">
    <source>
        <dbReference type="EMBL" id="AHE98402.1"/>
    </source>
</evidence>
<organism evidence="2 3">
    <name type="scientific">Thioalkalivibrio paradoxus ARh 1</name>
    <dbReference type="NCBI Taxonomy" id="713585"/>
    <lineage>
        <taxon>Bacteria</taxon>
        <taxon>Pseudomonadati</taxon>
        <taxon>Pseudomonadota</taxon>
        <taxon>Gammaproteobacteria</taxon>
        <taxon>Chromatiales</taxon>
        <taxon>Ectothiorhodospiraceae</taxon>
        <taxon>Thioalkalivibrio</taxon>
    </lineage>
</organism>
<dbReference type="HOGENOM" id="CLU_018816_18_4_6"/>
<evidence type="ECO:0000256" key="1">
    <source>
        <dbReference type="SAM" id="SignalP"/>
    </source>
</evidence>
<evidence type="ECO:0000313" key="3">
    <source>
        <dbReference type="Proteomes" id="UP000005289"/>
    </source>
</evidence>
<keyword evidence="3" id="KW-1185">Reference proteome</keyword>
<dbReference type="PANTHER" id="PTHR30469">
    <property type="entry name" value="MULTIDRUG RESISTANCE PROTEIN MDTA"/>
    <property type="match status" value="1"/>
</dbReference>
<name>W0DMB6_9GAMM</name>
<dbReference type="GO" id="GO:1990281">
    <property type="term" value="C:efflux pump complex"/>
    <property type="evidence" value="ECO:0007669"/>
    <property type="project" value="TreeGrafter"/>
</dbReference>
<gene>
    <name evidence="2" type="ORF">THITH_09145</name>
</gene>
<protein>
    <submittedName>
        <fullName evidence="2">RND transporter</fullName>
    </submittedName>
</protein>
<proteinExistence type="predicted"/>
<dbReference type="Gene3D" id="2.40.50.100">
    <property type="match status" value="1"/>
</dbReference>
<feature type="signal peptide" evidence="1">
    <location>
        <begin position="1"/>
        <end position="18"/>
    </location>
</feature>
<accession>W0DMB6</accession>
<dbReference type="Proteomes" id="UP000005289">
    <property type="component" value="Chromosome"/>
</dbReference>
<dbReference type="KEGG" id="tti:THITH_09145"/>
<dbReference type="EMBL" id="CP007029">
    <property type="protein sequence ID" value="AHE98402.1"/>
    <property type="molecule type" value="Genomic_DNA"/>
</dbReference>
<dbReference type="OrthoDB" id="8524475at2"/>
<keyword evidence="1" id="KW-0732">Signal</keyword>
<dbReference type="SUPFAM" id="SSF111369">
    <property type="entry name" value="HlyD-like secretion proteins"/>
    <property type="match status" value="1"/>
</dbReference>
<dbReference type="Gene3D" id="2.40.30.170">
    <property type="match status" value="1"/>
</dbReference>
<dbReference type="AlphaFoldDB" id="W0DMB6"/>
<dbReference type="STRING" id="713585.THITH_09145"/>
<sequence length="418" mass="45533">MRIARKLLPLLIVAAAGAGFIALRMTGPSAPAPATSERTWPVRGMAVEPGVYHPSTELYGRVQSPQTATLRAAIEGVVDHVPVRAGQVVGPGDVLVQIDPSEARLTLAQREAELREAQAMLSSERLRAETDERTLRRERQLLQISQRGLDRAQDLRTRNLGSDADVDEAQRLLEQARLAVIAREQAVADAPARLDQAAAREERARAARDRAALDLSRTEIAATVPARLVELQVSAGERVRVGDPLLRLYATDDVEIRVSLPDAMVATITRLLEQQDPLPARARVGGAPIRAELVRIEGETRPGEAGIGAVFRVTEGGGALPLNRFVNLRLELPSEADSVPVPFEALYGRDRVYRVVDERMQGLRVERLGEQVDHDGRTLALIRHPELRSGDVLVVTRLPNAVDGLPVDVTLDSEGADQ</sequence>
<dbReference type="GO" id="GO:0015562">
    <property type="term" value="F:efflux transmembrane transporter activity"/>
    <property type="evidence" value="ECO:0007669"/>
    <property type="project" value="TreeGrafter"/>
</dbReference>
<dbReference type="Gene3D" id="1.10.287.470">
    <property type="entry name" value="Helix hairpin bin"/>
    <property type="match status" value="1"/>
</dbReference>
<reference evidence="2 3" key="1">
    <citation type="submission" date="2013-12" db="EMBL/GenBank/DDBJ databases">
        <authorList>
            <consortium name="DOE Joint Genome Institute"/>
            <person name="Muyzer G."/>
            <person name="Huntemann M."/>
            <person name="Han J."/>
            <person name="Chen A."/>
            <person name="Kyrpides N."/>
            <person name="Mavromatis K."/>
            <person name="Markowitz V."/>
            <person name="Palaniappan K."/>
            <person name="Ivanova N."/>
            <person name="Schaumberg A."/>
            <person name="Pati A."/>
            <person name="Liolios K."/>
            <person name="Nordberg H.P."/>
            <person name="Cantor M.N."/>
            <person name="Hua S.X."/>
            <person name="Woyke T."/>
        </authorList>
    </citation>
    <scope>NUCLEOTIDE SEQUENCE [LARGE SCALE GENOMIC DNA]</scope>
    <source>
        <strain evidence="2 3">ARh 1</strain>
    </source>
</reference>
<feature type="chain" id="PRO_5004786913" evidence="1">
    <location>
        <begin position="19"/>
        <end position="418"/>
    </location>
</feature>